<gene>
    <name evidence="17" type="ORF">KIW84_066025</name>
</gene>
<evidence type="ECO:0000313" key="17">
    <source>
        <dbReference type="EMBL" id="KAI5401393.1"/>
    </source>
</evidence>
<keyword evidence="9 14" id="KW-1133">Transmembrane helix</keyword>
<dbReference type="PROSITE" id="PS50011">
    <property type="entry name" value="PROTEIN_KINASE_DOM"/>
    <property type="match status" value="1"/>
</dbReference>
<feature type="chain" id="PRO_5039722037" description="Protein kinase domain-containing protein" evidence="15">
    <location>
        <begin position="27"/>
        <end position="667"/>
    </location>
</feature>
<feature type="domain" description="Protein kinase" evidence="16">
    <location>
        <begin position="333"/>
        <end position="608"/>
    </location>
</feature>
<keyword evidence="4 14" id="KW-0812">Transmembrane</keyword>
<evidence type="ECO:0000256" key="5">
    <source>
        <dbReference type="ARBA" id="ARBA00022729"/>
    </source>
</evidence>
<evidence type="ECO:0000256" key="10">
    <source>
        <dbReference type="ARBA" id="ARBA00023136"/>
    </source>
</evidence>
<evidence type="ECO:0000256" key="13">
    <source>
        <dbReference type="SAM" id="MobiDB-lite"/>
    </source>
</evidence>
<dbReference type="InterPro" id="IPR008271">
    <property type="entry name" value="Ser/Thr_kinase_AS"/>
</dbReference>
<proteinExistence type="predicted"/>
<dbReference type="EMBL" id="JAMSHJ010000006">
    <property type="protein sequence ID" value="KAI5401393.1"/>
    <property type="molecule type" value="Genomic_DNA"/>
</dbReference>
<accession>A0A9D5AB36</accession>
<dbReference type="PANTHER" id="PTHR46008:SF50">
    <property type="entry name" value="WALL ASSOCIATED KINASE-LIKE PROTEIN"/>
    <property type="match status" value="1"/>
</dbReference>
<evidence type="ECO:0000256" key="4">
    <source>
        <dbReference type="ARBA" id="ARBA00022692"/>
    </source>
</evidence>
<dbReference type="Gramene" id="Psat06G0602500-T1">
    <property type="protein sequence ID" value="KAI5401393.1"/>
    <property type="gene ID" value="KIW84_066025"/>
</dbReference>
<keyword evidence="5 15" id="KW-0732">Signal</keyword>
<dbReference type="GO" id="GO:0004674">
    <property type="term" value="F:protein serine/threonine kinase activity"/>
    <property type="evidence" value="ECO:0007669"/>
    <property type="project" value="UniProtKB-KW"/>
</dbReference>
<evidence type="ECO:0000259" key="16">
    <source>
        <dbReference type="PROSITE" id="PS50011"/>
    </source>
</evidence>
<dbReference type="PANTHER" id="PTHR46008">
    <property type="entry name" value="LEAF RUST 10 DISEASE-RESISTANCE LOCUS RECEPTOR-LIKE PROTEIN KINASE-LIKE 1.4"/>
    <property type="match status" value="1"/>
</dbReference>
<keyword evidence="11" id="KW-0325">Glycoprotein</keyword>
<keyword evidence="2" id="KW-0723">Serine/threonine-protein kinase</keyword>
<evidence type="ECO:0000256" key="9">
    <source>
        <dbReference type="ARBA" id="ARBA00022989"/>
    </source>
</evidence>
<feature type="region of interest" description="Disordered" evidence="13">
    <location>
        <begin position="289"/>
        <end position="310"/>
    </location>
</feature>
<feature type="signal peptide" evidence="15">
    <location>
        <begin position="1"/>
        <end position="26"/>
    </location>
</feature>
<keyword evidence="7" id="KW-0418">Kinase</keyword>
<comment type="caution">
    <text evidence="17">The sequence shown here is derived from an EMBL/GenBank/DDBJ whole genome shotgun (WGS) entry which is preliminary data.</text>
</comment>
<dbReference type="InterPro" id="IPR017441">
    <property type="entry name" value="Protein_kinase_ATP_BS"/>
</dbReference>
<evidence type="ECO:0000256" key="3">
    <source>
        <dbReference type="ARBA" id="ARBA00022679"/>
    </source>
</evidence>
<comment type="subcellular location">
    <subcellularLocation>
        <location evidence="1">Membrane</location>
        <topology evidence="1">Single-pass membrane protein</topology>
    </subcellularLocation>
</comment>
<evidence type="ECO:0000256" key="1">
    <source>
        <dbReference type="ARBA" id="ARBA00004167"/>
    </source>
</evidence>
<dbReference type="Proteomes" id="UP001058974">
    <property type="component" value="Chromosome 6"/>
</dbReference>
<evidence type="ECO:0000256" key="6">
    <source>
        <dbReference type="ARBA" id="ARBA00022741"/>
    </source>
</evidence>
<reference evidence="17 18" key="1">
    <citation type="journal article" date="2022" name="Nat. Genet.">
        <title>Improved pea reference genome and pan-genome highlight genomic features and evolutionary characteristics.</title>
        <authorList>
            <person name="Yang T."/>
            <person name="Liu R."/>
            <person name="Luo Y."/>
            <person name="Hu S."/>
            <person name="Wang D."/>
            <person name="Wang C."/>
            <person name="Pandey M.K."/>
            <person name="Ge S."/>
            <person name="Xu Q."/>
            <person name="Li N."/>
            <person name="Li G."/>
            <person name="Huang Y."/>
            <person name="Saxena R.K."/>
            <person name="Ji Y."/>
            <person name="Li M."/>
            <person name="Yan X."/>
            <person name="He Y."/>
            <person name="Liu Y."/>
            <person name="Wang X."/>
            <person name="Xiang C."/>
            <person name="Varshney R.K."/>
            <person name="Ding H."/>
            <person name="Gao S."/>
            <person name="Zong X."/>
        </authorList>
    </citation>
    <scope>NUCLEOTIDE SEQUENCE [LARGE SCALE GENOMIC DNA]</scope>
    <source>
        <strain evidence="17 18">cv. Zhongwan 6</strain>
    </source>
</reference>
<keyword evidence="10 14" id="KW-0472">Membrane</keyword>
<dbReference type="PROSITE" id="PS00108">
    <property type="entry name" value="PROTEIN_KINASE_ST"/>
    <property type="match status" value="1"/>
</dbReference>
<evidence type="ECO:0000256" key="7">
    <source>
        <dbReference type="ARBA" id="ARBA00022777"/>
    </source>
</evidence>
<sequence>MGLVQLFCFLLFCQLVLILSARYGSGYQYNCQRSFSCGYRGILHYPFTKAEQPDCGLILIHGCDDSYYSPKLIQLEKNAKNTELTAVIDQNTITLSDPDFYKRLQHNVCDTLNQNYTLPPPSPLVSFYIIYNVTLFRCNHGHSINPPRQYFKYNCSSYYIYYDSKQYSNVTIEKARSFFSSCSLFQFPSKDLTDTENILSFVSGQMVVKIVLSADCEECCNHRGGQCRLNANNKFYCHYVASVAEPKNKRNYFKLLLGLGIGLSITFVALGILIVRCLFRRKRAPSDLQNQSKSKSYNDESDPYRNQDSENGTVYFKIPLFSYKELEEATNNFHQANQLGSGGFGIVYYGRLRDGREIAVKRLYEHNWRRVEQFTNEIEILARTRHTNLVSLYGCTSHHSDELLLVYEYVPNHTVDFHLQGDLARIDTLPWHIRMKIAIETASALAYLHASGIIHRDVKTKNILLTNSFSVKVADFGLSRLFPHDITHASTAPQGTPGYVDPDYHQCYQLTNKSDVYSFGVVLVELISSKLAVDMNRHKDEINLSNLALKKIQKGEFTELVDPNLGFDSDNEVKRMIVSVAELAFQCLQREKELRPSMDEVLNVLMRIESGKDEPEHIVEEDVHPPSPDGNEDEIGLFQKTIRHPSPKAVVDEWDSRPTTSNTISGH</sequence>
<dbReference type="InterPro" id="IPR011009">
    <property type="entry name" value="Kinase-like_dom_sf"/>
</dbReference>
<dbReference type="AlphaFoldDB" id="A0A9D5AB36"/>
<feature type="binding site" evidence="12">
    <location>
        <position position="361"/>
    </location>
    <ligand>
        <name>ATP</name>
        <dbReference type="ChEBI" id="CHEBI:30616"/>
    </ligand>
</feature>
<dbReference type="InterPro" id="IPR000719">
    <property type="entry name" value="Prot_kinase_dom"/>
</dbReference>
<feature type="compositionally biased region" description="Polar residues" evidence="13">
    <location>
        <begin position="657"/>
        <end position="667"/>
    </location>
</feature>
<dbReference type="GO" id="GO:0005886">
    <property type="term" value="C:plasma membrane"/>
    <property type="evidence" value="ECO:0007669"/>
    <property type="project" value="UniProtKB-ARBA"/>
</dbReference>
<feature type="transmembrane region" description="Helical" evidence="14">
    <location>
        <begin position="255"/>
        <end position="279"/>
    </location>
</feature>
<evidence type="ECO:0000313" key="18">
    <source>
        <dbReference type="Proteomes" id="UP001058974"/>
    </source>
</evidence>
<keyword evidence="3" id="KW-0808">Transferase</keyword>
<feature type="compositionally biased region" description="Basic and acidic residues" evidence="13">
    <location>
        <begin position="296"/>
        <end position="308"/>
    </location>
</feature>
<name>A0A9D5AB36_PEA</name>
<keyword evidence="18" id="KW-1185">Reference proteome</keyword>
<evidence type="ECO:0000256" key="15">
    <source>
        <dbReference type="SAM" id="SignalP"/>
    </source>
</evidence>
<dbReference type="FunFam" id="1.10.510.10:FF:000161">
    <property type="entry name" value="Wall-associated receptor kinase-like 20"/>
    <property type="match status" value="1"/>
</dbReference>
<dbReference type="Gene3D" id="3.30.200.20">
    <property type="entry name" value="Phosphorylase Kinase, domain 1"/>
    <property type="match status" value="1"/>
</dbReference>
<feature type="compositionally biased region" description="Basic and acidic residues" evidence="13">
    <location>
        <begin position="613"/>
        <end position="624"/>
    </location>
</feature>
<evidence type="ECO:0000256" key="14">
    <source>
        <dbReference type="SAM" id="Phobius"/>
    </source>
</evidence>
<keyword evidence="6 12" id="KW-0547">Nucleotide-binding</keyword>
<dbReference type="SUPFAM" id="SSF56112">
    <property type="entry name" value="Protein kinase-like (PK-like)"/>
    <property type="match status" value="1"/>
</dbReference>
<dbReference type="GO" id="GO:0005524">
    <property type="term" value="F:ATP binding"/>
    <property type="evidence" value="ECO:0007669"/>
    <property type="project" value="UniProtKB-UniRule"/>
</dbReference>
<organism evidence="17 18">
    <name type="scientific">Pisum sativum</name>
    <name type="common">Garden pea</name>
    <name type="synonym">Lathyrus oleraceus</name>
    <dbReference type="NCBI Taxonomy" id="3888"/>
    <lineage>
        <taxon>Eukaryota</taxon>
        <taxon>Viridiplantae</taxon>
        <taxon>Streptophyta</taxon>
        <taxon>Embryophyta</taxon>
        <taxon>Tracheophyta</taxon>
        <taxon>Spermatophyta</taxon>
        <taxon>Magnoliopsida</taxon>
        <taxon>eudicotyledons</taxon>
        <taxon>Gunneridae</taxon>
        <taxon>Pentapetalae</taxon>
        <taxon>rosids</taxon>
        <taxon>fabids</taxon>
        <taxon>Fabales</taxon>
        <taxon>Fabaceae</taxon>
        <taxon>Papilionoideae</taxon>
        <taxon>50 kb inversion clade</taxon>
        <taxon>NPAAA clade</taxon>
        <taxon>Hologalegina</taxon>
        <taxon>IRL clade</taxon>
        <taxon>Fabeae</taxon>
        <taxon>Lathyrus</taxon>
    </lineage>
</organism>
<evidence type="ECO:0000256" key="11">
    <source>
        <dbReference type="ARBA" id="ARBA00023180"/>
    </source>
</evidence>
<keyword evidence="8 12" id="KW-0067">ATP-binding</keyword>
<dbReference type="Pfam" id="PF00069">
    <property type="entry name" value="Pkinase"/>
    <property type="match status" value="1"/>
</dbReference>
<dbReference type="SMART" id="SM00220">
    <property type="entry name" value="S_TKc"/>
    <property type="match status" value="1"/>
</dbReference>
<protein>
    <recommendedName>
        <fullName evidence="16">Protein kinase domain-containing protein</fullName>
    </recommendedName>
</protein>
<dbReference type="PROSITE" id="PS00107">
    <property type="entry name" value="PROTEIN_KINASE_ATP"/>
    <property type="match status" value="1"/>
</dbReference>
<dbReference type="Gene3D" id="1.10.510.10">
    <property type="entry name" value="Transferase(Phosphotransferase) domain 1"/>
    <property type="match status" value="1"/>
</dbReference>
<dbReference type="OrthoDB" id="4062651at2759"/>
<evidence type="ECO:0000256" key="2">
    <source>
        <dbReference type="ARBA" id="ARBA00022527"/>
    </source>
</evidence>
<evidence type="ECO:0000256" key="8">
    <source>
        <dbReference type="ARBA" id="ARBA00022840"/>
    </source>
</evidence>
<evidence type="ECO:0000256" key="12">
    <source>
        <dbReference type="PROSITE-ProRule" id="PRU10141"/>
    </source>
</evidence>
<feature type="region of interest" description="Disordered" evidence="13">
    <location>
        <begin position="613"/>
        <end position="667"/>
    </location>
</feature>